<proteinExistence type="predicted"/>
<dbReference type="InterPro" id="IPR044831">
    <property type="entry name" value="Ccp1-like"/>
</dbReference>
<evidence type="ECO:0000256" key="4">
    <source>
        <dbReference type="ARBA" id="ARBA00023002"/>
    </source>
</evidence>
<name>A0AAD6ZGA6_9AGAR</name>
<keyword evidence="5" id="KW-0408">Iron</keyword>
<dbReference type="SUPFAM" id="SSF48113">
    <property type="entry name" value="Heme-dependent peroxidases"/>
    <property type="match status" value="1"/>
</dbReference>
<evidence type="ECO:0000256" key="1">
    <source>
        <dbReference type="ARBA" id="ARBA00022559"/>
    </source>
</evidence>
<dbReference type="GO" id="GO:0020037">
    <property type="term" value="F:heme binding"/>
    <property type="evidence" value="ECO:0007669"/>
    <property type="project" value="InterPro"/>
</dbReference>
<dbReference type="GO" id="GO:0000302">
    <property type="term" value="P:response to reactive oxygen species"/>
    <property type="evidence" value="ECO:0007669"/>
    <property type="project" value="TreeGrafter"/>
</dbReference>
<keyword evidence="3" id="KW-0479">Metal-binding</keyword>
<comment type="caution">
    <text evidence="6">The sequence shown here is derived from an EMBL/GenBank/DDBJ whole genome shotgun (WGS) entry which is preliminary data.</text>
</comment>
<gene>
    <name evidence="6" type="ORF">DFH08DRAFT_941875</name>
</gene>
<accession>A0AAD6ZGA6</accession>
<keyword evidence="2" id="KW-0349">Heme</keyword>
<dbReference type="GO" id="GO:0046872">
    <property type="term" value="F:metal ion binding"/>
    <property type="evidence" value="ECO:0007669"/>
    <property type="project" value="UniProtKB-KW"/>
</dbReference>
<evidence type="ECO:0000256" key="5">
    <source>
        <dbReference type="ARBA" id="ARBA00023004"/>
    </source>
</evidence>
<dbReference type="GO" id="GO:0034599">
    <property type="term" value="P:cellular response to oxidative stress"/>
    <property type="evidence" value="ECO:0007669"/>
    <property type="project" value="InterPro"/>
</dbReference>
<organism evidence="6 7">
    <name type="scientific">Mycena albidolilacea</name>
    <dbReference type="NCBI Taxonomy" id="1033008"/>
    <lineage>
        <taxon>Eukaryota</taxon>
        <taxon>Fungi</taxon>
        <taxon>Dikarya</taxon>
        <taxon>Basidiomycota</taxon>
        <taxon>Agaricomycotina</taxon>
        <taxon>Agaricomycetes</taxon>
        <taxon>Agaricomycetidae</taxon>
        <taxon>Agaricales</taxon>
        <taxon>Marasmiineae</taxon>
        <taxon>Mycenaceae</taxon>
        <taxon>Mycena</taxon>
    </lineage>
</organism>
<dbReference type="Gene3D" id="1.10.420.10">
    <property type="entry name" value="Peroxidase, domain 2"/>
    <property type="match status" value="2"/>
</dbReference>
<evidence type="ECO:0000313" key="7">
    <source>
        <dbReference type="Proteomes" id="UP001218218"/>
    </source>
</evidence>
<dbReference type="InterPro" id="IPR010255">
    <property type="entry name" value="Haem_peroxidase_sf"/>
</dbReference>
<evidence type="ECO:0000313" key="6">
    <source>
        <dbReference type="EMBL" id="KAJ7321600.1"/>
    </source>
</evidence>
<keyword evidence="7" id="KW-1185">Reference proteome</keyword>
<dbReference type="Proteomes" id="UP001218218">
    <property type="component" value="Unassembled WGS sequence"/>
</dbReference>
<dbReference type="GO" id="GO:0042744">
    <property type="term" value="P:hydrogen peroxide catabolic process"/>
    <property type="evidence" value="ECO:0007669"/>
    <property type="project" value="TreeGrafter"/>
</dbReference>
<evidence type="ECO:0000256" key="2">
    <source>
        <dbReference type="ARBA" id="ARBA00022617"/>
    </source>
</evidence>
<reference evidence="6" key="1">
    <citation type="submission" date="2023-03" db="EMBL/GenBank/DDBJ databases">
        <title>Massive genome expansion in bonnet fungi (Mycena s.s.) driven by repeated elements and novel gene families across ecological guilds.</title>
        <authorList>
            <consortium name="Lawrence Berkeley National Laboratory"/>
            <person name="Harder C.B."/>
            <person name="Miyauchi S."/>
            <person name="Viragh M."/>
            <person name="Kuo A."/>
            <person name="Thoen E."/>
            <person name="Andreopoulos B."/>
            <person name="Lu D."/>
            <person name="Skrede I."/>
            <person name="Drula E."/>
            <person name="Henrissat B."/>
            <person name="Morin E."/>
            <person name="Kohler A."/>
            <person name="Barry K."/>
            <person name="LaButti K."/>
            <person name="Morin E."/>
            <person name="Salamov A."/>
            <person name="Lipzen A."/>
            <person name="Mereny Z."/>
            <person name="Hegedus B."/>
            <person name="Baldrian P."/>
            <person name="Stursova M."/>
            <person name="Weitz H."/>
            <person name="Taylor A."/>
            <person name="Grigoriev I.V."/>
            <person name="Nagy L.G."/>
            <person name="Martin F."/>
            <person name="Kauserud H."/>
        </authorList>
    </citation>
    <scope>NUCLEOTIDE SEQUENCE</scope>
    <source>
        <strain evidence="6">CBHHK002</strain>
    </source>
</reference>
<dbReference type="AlphaFoldDB" id="A0AAD6ZGA6"/>
<sequence>MGGLFQGRCGDNARATVRLAFHDAGTSSLALQANAVPNGGADESMLVDPTEVQRAENDRLQNIVSFLQPIPAQFGVSLATSYISPAFSHFLRAQLMALIGTHTTGNHLFVDTAEANNTFDTTVDIWDTRFCTFKLDSDVAFSTDPSTSPDFTRFIGTQTIWTTDYAAAHEKISLLGLDVTDFTDCSEILPVSIDLAPLAEITTVGGGSNKPVTDPLIDPIKLEAAIQ</sequence>
<dbReference type="Gene3D" id="1.10.520.10">
    <property type="match status" value="1"/>
</dbReference>
<dbReference type="EMBL" id="JARIHO010000050">
    <property type="protein sequence ID" value="KAJ7321600.1"/>
    <property type="molecule type" value="Genomic_DNA"/>
</dbReference>
<evidence type="ECO:0000256" key="3">
    <source>
        <dbReference type="ARBA" id="ARBA00022723"/>
    </source>
</evidence>
<dbReference type="GO" id="GO:0004601">
    <property type="term" value="F:peroxidase activity"/>
    <property type="evidence" value="ECO:0007669"/>
    <property type="project" value="UniProtKB-KW"/>
</dbReference>
<dbReference type="PANTHER" id="PTHR31356">
    <property type="entry name" value="THYLAKOID LUMENAL 29 KDA PROTEIN, CHLOROPLASTIC-RELATED"/>
    <property type="match status" value="1"/>
</dbReference>
<dbReference type="PROSITE" id="PS00436">
    <property type="entry name" value="PEROXIDASE_2"/>
    <property type="match status" value="1"/>
</dbReference>
<protein>
    <submittedName>
        <fullName evidence="6">Heme peroxidase</fullName>
    </submittedName>
</protein>
<dbReference type="PANTHER" id="PTHR31356:SF66">
    <property type="entry name" value="CATALASE-PEROXIDASE"/>
    <property type="match status" value="1"/>
</dbReference>
<keyword evidence="1 6" id="KW-0575">Peroxidase</keyword>
<keyword evidence="4" id="KW-0560">Oxidoreductase</keyword>
<dbReference type="InterPro" id="IPR019794">
    <property type="entry name" value="Peroxidases_AS"/>
</dbReference>